<feature type="domain" description="Fibronectin type-III" evidence="3">
    <location>
        <begin position="309"/>
        <end position="401"/>
    </location>
</feature>
<dbReference type="InterPro" id="IPR003961">
    <property type="entry name" value="FN3_dom"/>
</dbReference>
<feature type="chain" id="PRO_5004555201" evidence="2">
    <location>
        <begin position="26"/>
        <end position="653"/>
    </location>
</feature>
<reference evidence="5" key="1">
    <citation type="submission" date="2013-05" db="EMBL/GenBank/DDBJ databases">
        <title>Genome assembly of Cystobacter fuscus DSM 2262.</title>
        <authorList>
            <person name="Sharma G."/>
            <person name="Khatri I."/>
            <person name="Kaur C."/>
            <person name="Mayilraj S."/>
            <person name="Subramanian S."/>
        </authorList>
    </citation>
    <scope>NUCLEOTIDE SEQUENCE [LARGE SCALE GENOMIC DNA]</scope>
    <source>
        <strain evidence="5">DSM 2262</strain>
    </source>
</reference>
<feature type="domain" description="LTD" evidence="4">
    <location>
        <begin position="485"/>
        <end position="609"/>
    </location>
</feature>
<sequence>MRTPPRLPFRLSLLLSLLCPLLAGAQQLRFTTLDIGQGDSAVLVAPGGCAVLFDGGPTGSGNTIKAYLKQLGVTRIDMAFVSHMHADHMGGIDEVDVGTDAVPITAVYDHGGSYDSKTFTDYDTHFAGRRITAHQGDTFSLCGQVTLRVLASNGNGVPLPSDEENARSVVVKVTYGDFDALVGGDLTATPDDIESTLLEQVGELELYKVHHHGSRYSSGNAFLDKTVPLVSFISVGRDNTYGHPTRECLDRLTAHHSDIWQTEDPATNLERGHIQLRSQDGTTFVVEQGARSVSYTSRGTQPPGPDTERPTPPRSLAGSAAPDSIELSWIPSLDNVGVAGYRVYRSVYATTGYRLAGTMTTPGFVDLGLAPGNTYVYQVLAFDAAGNSSMPASLTLRTPAPRVTLTSPDGGERWVRGSTRTLTWIALGYTRVNLDFTADNGVTWTRIATNLDASTGSYAWKVPDSLTTWARVRIRDVDGKSSDVSTGPFSITEPPPRVIFNEILANEPGSATSGEFVELVNTESTSVDISGWVLMDATAVRHVFPANTVLGAGKAIVVFSGSGGIPPGTPNAVAASTGTLSLNNGGDTVTLLTSTASSAETVNAYTYSGTQASKDGVSINRDPDATSTGSFVFHTALSPLGASPGTRADGSAF</sequence>
<dbReference type="InterPro" id="IPR035681">
    <property type="entry name" value="ComA-like_MBL"/>
</dbReference>
<dbReference type="PROSITE" id="PS50853">
    <property type="entry name" value="FN3"/>
    <property type="match status" value="1"/>
</dbReference>
<dbReference type="InterPro" id="IPR036116">
    <property type="entry name" value="FN3_sf"/>
</dbReference>
<dbReference type="EMBL" id="ANAH02000063">
    <property type="protein sequence ID" value="EPX57458.1"/>
    <property type="molecule type" value="Genomic_DNA"/>
</dbReference>
<keyword evidence="2" id="KW-0732">Signal</keyword>
<evidence type="ECO:0000313" key="5">
    <source>
        <dbReference type="EMBL" id="EPX57458.1"/>
    </source>
</evidence>
<dbReference type="PANTHER" id="PTHR30619:SF1">
    <property type="entry name" value="RECOMBINATION PROTEIN 2"/>
    <property type="match status" value="1"/>
</dbReference>
<dbReference type="Proteomes" id="UP000011682">
    <property type="component" value="Unassembled WGS sequence"/>
</dbReference>
<accession>S9QLS5</accession>
<dbReference type="PANTHER" id="PTHR30619">
    <property type="entry name" value="DNA INTERNALIZATION/COMPETENCE PROTEIN COMEC/REC2"/>
    <property type="match status" value="1"/>
</dbReference>
<dbReference type="SUPFAM" id="SSF74853">
    <property type="entry name" value="Lamin A/C globular tail domain"/>
    <property type="match status" value="1"/>
</dbReference>
<dbReference type="eggNOG" id="COG2333">
    <property type="taxonomic scope" value="Bacteria"/>
</dbReference>
<dbReference type="Pfam" id="PF00932">
    <property type="entry name" value="LTD"/>
    <property type="match status" value="1"/>
</dbReference>
<dbReference type="SUPFAM" id="SSF56281">
    <property type="entry name" value="Metallo-hydrolase/oxidoreductase"/>
    <property type="match status" value="1"/>
</dbReference>
<dbReference type="InterPro" id="IPR001279">
    <property type="entry name" value="Metallo-B-lactamas"/>
</dbReference>
<dbReference type="PROSITE" id="PS51841">
    <property type="entry name" value="LTD"/>
    <property type="match status" value="1"/>
</dbReference>
<dbReference type="RefSeq" id="WP_002628719.1">
    <property type="nucleotide sequence ID" value="NZ_ANAH02000063.1"/>
</dbReference>
<evidence type="ECO:0000259" key="4">
    <source>
        <dbReference type="PROSITE" id="PS51841"/>
    </source>
</evidence>
<dbReference type="CDD" id="cd07731">
    <property type="entry name" value="ComA-like_MBL-fold"/>
    <property type="match status" value="1"/>
</dbReference>
<dbReference type="Gene3D" id="2.60.40.1260">
    <property type="entry name" value="Lamin Tail domain"/>
    <property type="match status" value="1"/>
</dbReference>
<feature type="signal peptide" evidence="2">
    <location>
        <begin position="1"/>
        <end position="25"/>
    </location>
</feature>
<evidence type="ECO:0000256" key="2">
    <source>
        <dbReference type="SAM" id="SignalP"/>
    </source>
</evidence>
<dbReference type="InterPro" id="IPR052159">
    <property type="entry name" value="Competence_DNA_uptake"/>
</dbReference>
<dbReference type="Pfam" id="PF00753">
    <property type="entry name" value="Lactamase_B"/>
    <property type="match status" value="1"/>
</dbReference>
<dbReference type="AlphaFoldDB" id="S9QLS5"/>
<protein>
    <submittedName>
        <fullName evidence="5">Uncharacterized protein</fullName>
    </submittedName>
</protein>
<dbReference type="InterPro" id="IPR001322">
    <property type="entry name" value="Lamin_tail_dom"/>
</dbReference>
<dbReference type="eggNOG" id="COG4932">
    <property type="taxonomic scope" value="Bacteria"/>
</dbReference>
<evidence type="ECO:0000256" key="1">
    <source>
        <dbReference type="SAM" id="MobiDB-lite"/>
    </source>
</evidence>
<proteinExistence type="predicted"/>
<dbReference type="Gene3D" id="3.60.15.10">
    <property type="entry name" value="Ribonuclease Z/Hydroxyacylglutathione hydrolase-like"/>
    <property type="match status" value="1"/>
</dbReference>
<keyword evidence="6" id="KW-1185">Reference proteome</keyword>
<name>S9QLS5_CYSF2</name>
<dbReference type="CDD" id="cd00063">
    <property type="entry name" value="FN3"/>
    <property type="match status" value="1"/>
</dbReference>
<dbReference type="eggNOG" id="COG4733">
    <property type="taxonomic scope" value="Bacteria"/>
</dbReference>
<dbReference type="SMART" id="SM00849">
    <property type="entry name" value="Lactamase_B"/>
    <property type="match status" value="1"/>
</dbReference>
<dbReference type="SUPFAM" id="SSF49265">
    <property type="entry name" value="Fibronectin type III"/>
    <property type="match status" value="1"/>
</dbReference>
<dbReference type="Gene3D" id="2.60.40.10">
    <property type="entry name" value="Immunoglobulins"/>
    <property type="match status" value="1"/>
</dbReference>
<organism evidence="5 6">
    <name type="scientific">Cystobacter fuscus (strain ATCC 25194 / DSM 2262 / NBRC 100088 / M29)</name>
    <dbReference type="NCBI Taxonomy" id="1242864"/>
    <lineage>
        <taxon>Bacteria</taxon>
        <taxon>Pseudomonadati</taxon>
        <taxon>Myxococcota</taxon>
        <taxon>Myxococcia</taxon>
        <taxon>Myxococcales</taxon>
        <taxon>Cystobacterineae</taxon>
        <taxon>Archangiaceae</taxon>
        <taxon>Cystobacter</taxon>
    </lineage>
</organism>
<gene>
    <name evidence="5" type="ORF">D187_006633</name>
</gene>
<dbReference type="InterPro" id="IPR036415">
    <property type="entry name" value="Lamin_tail_dom_sf"/>
</dbReference>
<dbReference type="OrthoDB" id="1112990at2"/>
<evidence type="ECO:0000259" key="3">
    <source>
        <dbReference type="PROSITE" id="PS50853"/>
    </source>
</evidence>
<feature type="compositionally biased region" description="Polar residues" evidence="1">
    <location>
        <begin position="291"/>
        <end position="300"/>
    </location>
</feature>
<dbReference type="InterPro" id="IPR036866">
    <property type="entry name" value="RibonucZ/Hydroxyglut_hydro"/>
</dbReference>
<feature type="region of interest" description="Disordered" evidence="1">
    <location>
        <begin position="288"/>
        <end position="320"/>
    </location>
</feature>
<comment type="caution">
    <text evidence="5">The sequence shown here is derived from an EMBL/GenBank/DDBJ whole genome shotgun (WGS) entry which is preliminary data.</text>
</comment>
<dbReference type="SMART" id="SM00060">
    <property type="entry name" value="FN3"/>
    <property type="match status" value="1"/>
</dbReference>
<dbReference type="InterPro" id="IPR013783">
    <property type="entry name" value="Ig-like_fold"/>
</dbReference>
<evidence type="ECO:0000313" key="6">
    <source>
        <dbReference type="Proteomes" id="UP000011682"/>
    </source>
</evidence>